<sequence length="286" mass="33792">MGSWLSKLMKLRRNSIEMIPIFNQAEFRATYRYQNFALPDSIMFYMAKNPRSSKVYQKIVKSCKYFFIKNPILVIHQLNCNSIYQVHESVNRTKLCFIGITSKIWISQNFQNFVSDFVLDILPYEPLHFISFYQSDAKRYQLIGQRVSAINFFQSFASKCEEILLCNSTIKNDNGSILSIQAIISALPKLKIFRCVHSSKMINYKTVEELLCIPHFYSLQYFHLTNIPDTFDIGLFYEYIKINKKTKIYLHYSNQISQGYKYRLQMIAKDIIKRTKSQHSFKVPMI</sequence>
<dbReference type="Proteomes" id="UP000887578">
    <property type="component" value="Unplaced"/>
</dbReference>
<dbReference type="AlphaFoldDB" id="A0A914P520"/>
<reference evidence="2" key="1">
    <citation type="submission" date="2022-11" db="UniProtKB">
        <authorList>
            <consortium name="WormBaseParasite"/>
        </authorList>
    </citation>
    <scope>IDENTIFICATION</scope>
</reference>
<name>A0A914P520_9BILA</name>
<proteinExistence type="predicted"/>
<keyword evidence="1" id="KW-1185">Reference proteome</keyword>
<organism evidence="1 2">
    <name type="scientific">Panagrolaimus davidi</name>
    <dbReference type="NCBI Taxonomy" id="227884"/>
    <lineage>
        <taxon>Eukaryota</taxon>
        <taxon>Metazoa</taxon>
        <taxon>Ecdysozoa</taxon>
        <taxon>Nematoda</taxon>
        <taxon>Chromadorea</taxon>
        <taxon>Rhabditida</taxon>
        <taxon>Tylenchina</taxon>
        <taxon>Panagrolaimomorpha</taxon>
        <taxon>Panagrolaimoidea</taxon>
        <taxon>Panagrolaimidae</taxon>
        <taxon>Panagrolaimus</taxon>
    </lineage>
</organism>
<protein>
    <submittedName>
        <fullName evidence="2">Uncharacterized protein</fullName>
    </submittedName>
</protein>
<evidence type="ECO:0000313" key="1">
    <source>
        <dbReference type="Proteomes" id="UP000887578"/>
    </source>
</evidence>
<accession>A0A914P520</accession>
<dbReference type="WBParaSite" id="PDA_v2.g12986.t1">
    <property type="protein sequence ID" value="PDA_v2.g12986.t1"/>
    <property type="gene ID" value="PDA_v2.g12986"/>
</dbReference>
<evidence type="ECO:0000313" key="2">
    <source>
        <dbReference type="WBParaSite" id="PDA_v2.g12986.t1"/>
    </source>
</evidence>